<proteinExistence type="predicted"/>
<organism evidence="1">
    <name type="scientific">Tanacetum cinerariifolium</name>
    <name type="common">Dalmatian daisy</name>
    <name type="synonym">Chrysanthemum cinerariifolium</name>
    <dbReference type="NCBI Taxonomy" id="118510"/>
    <lineage>
        <taxon>Eukaryota</taxon>
        <taxon>Viridiplantae</taxon>
        <taxon>Streptophyta</taxon>
        <taxon>Embryophyta</taxon>
        <taxon>Tracheophyta</taxon>
        <taxon>Spermatophyta</taxon>
        <taxon>Magnoliopsida</taxon>
        <taxon>eudicotyledons</taxon>
        <taxon>Gunneridae</taxon>
        <taxon>Pentapetalae</taxon>
        <taxon>asterids</taxon>
        <taxon>campanulids</taxon>
        <taxon>Asterales</taxon>
        <taxon>Asteraceae</taxon>
        <taxon>Asteroideae</taxon>
        <taxon>Anthemideae</taxon>
        <taxon>Anthemidinae</taxon>
        <taxon>Tanacetum</taxon>
    </lineage>
</organism>
<dbReference type="InterPro" id="IPR021899">
    <property type="entry name" value="DUF3511"/>
</dbReference>
<accession>A0A6L2KSI3</accession>
<evidence type="ECO:0000313" key="1">
    <source>
        <dbReference type="EMBL" id="GEU52521.1"/>
    </source>
</evidence>
<dbReference type="Pfam" id="PF12023">
    <property type="entry name" value="DUF3511"/>
    <property type="match status" value="1"/>
</dbReference>
<sequence length="91" mass="10340">MQKGLKDMEKSKSFPEYSSSYTNGFGYNTDDQPAAARSYAFNGPTIASDDGADMKRKKRIAEYNMFTTGTKLKSAVRDSFKWIKNKFTDVR</sequence>
<comment type="caution">
    <text evidence="1">The sequence shown here is derived from an EMBL/GenBank/DDBJ whole genome shotgun (WGS) entry which is preliminary data.</text>
</comment>
<protein>
    <submittedName>
        <fullName evidence="1">Uncharacterized protein</fullName>
    </submittedName>
</protein>
<reference evidence="1" key="1">
    <citation type="journal article" date="2019" name="Sci. Rep.">
        <title>Draft genome of Tanacetum cinerariifolium, the natural source of mosquito coil.</title>
        <authorList>
            <person name="Yamashiro T."/>
            <person name="Shiraishi A."/>
            <person name="Satake H."/>
            <person name="Nakayama K."/>
        </authorList>
    </citation>
    <scope>NUCLEOTIDE SEQUENCE</scope>
</reference>
<dbReference type="PANTHER" id="PTHR33193">
    <property type="entry name" value="DOMAIN PROTEIN, PUTATIVE (DUF3511)-RELATED"/>
    <property type="match status" value="1"/>
</dbReference>
<dbReference type="PANTHER" id="PTHR33193:SF7">
    <property type="entry name" value="OS06G0686600 PROTEIN"/>
    <property type="match status" value="1"/>
</dbReference>
<name>A0A6L2KSI3_TANCI</name>
<gene>
    <name evidence="1" type="ORF">Tci_024499</name>
</gene>
<dbReference type="AlphaFoldDB" id="A0A6L2KSI3"/>
<dbReference type="EMBL" id="BKCJ010003027">
    <property type="protein sequence ID" value="GEU52521.1"/>
    <property type="molecule type" value="Genomic_DNA"/>
</dbReference>